<dbReference type="RefSeq" id="WP_134114925.1">
    <property type="nucleotide sequence ID" value="NZ_SOEG01000003.1"/>
</dbReference>
<feature type="transmembrane region" description="Helical" evidence="1">
    <location>
        <begin position="47"/>
        <end position="64"/>
    </location>
</feature>
<dbReference type="AlphaFoldDB" id="A0A4R8HAE1"/>
<keyword evidence="1" id="KW-0472">Membrane</keyword>
<evidence type="ECO:0008006" key="4">
    <source>
        <dbReference type="Google" id="ProtNLM"/>
    </source>
</evidence>
<feature type="transmembrane region" description="Helical" evidence="1">
    <location>
        <begin position="184"/>
        <end position="202"/>
    </location>
</feature>
<proteinExistence type="predicted"/>
<keyword evidence="3" id="KW-1185">Reference proteome</keyword>
<reference evidence="2 3" key="1">
    <citation type="submission" date="2019-03" db="EMBL/GenBank/DDBJ databases">
        <title>Subsurface microbial communities from deep shales in Ohio and West Virginia, USA.</title>
        <authorList>
            <person name="Wrighton K."/>
        </authorList>
    </citation>
    <scope>NUCLEOTIDE SEQUENCE [LARGE SCALE GENOMIC DNA]</scope>
    <source>
        <strain evidence="2 3">MSL 6dP</strain>
    </source>
</reference>
<name>A0A4R8HAE1_9FIRM</name>
<dbReference type="Proteomes" id="UP000295832">
    <property type="component" value="Unassembled WGS sequence"/>
</dbReference>
<evidence type="ECO:0000256" key="1">
    <source>
        <dbReference type="SAM" id="Phobius"/>
    </source>
</evidence>
<feature type="transmembrane region" description="Helical" evidence="1">
    <location>
        <begin position="208"/>
        <end position="226"/>
    </location>
</feature>
<protein>
    <recommendedName>
        <fullName evidence="4">YcxB-like protein</fullName>
    </recommendedName>
</protein>
<feature type="transmembrane region" description="Helical" evidence="1">
    <location>
        <begin position="20"/>
        <end position="41"/>
    </location>
</feature>
<organism evidence="2 3">
    <name type="scientific">Orenia marismortui</name>
    <dbReference type="NCBI Taxonomy" id="46469"/>
    <lineage>
        <taxon>Bacteria</taxon>
        <taxon>Bacillati</taxon>
        <taxon>Bacillota</taxon>
        <taxon>Clostridia</taxon>
        <taxon>Halanaerobiales</taxon>
        <taxon>Halobacteroidaceae</taxon>
        <taxon>Orenia</taxon>
    </lineage>
</organism>
<dbReference type="EMBL" id="SOEG01000003">
    <property type="protein sequence ID" value="TDX53263.1"/>
    <property type="molecule type" value="Genomic_DNA"/>
</dbReference>
<gene>
    <name evidence="2" type="ORF">C7959_103115</name>
</gene>
<sequence>MIVKSNLFKPDRKRMLLNLLYLDLKNLLLGSISIGIVLPLFIDLKDIGAIFLIVLLIGFFIDFTNKLRFLSNSKNKNLNIPYYYIFTDSKFKVVWNNGIVAEYPWSMVDEFKYSKKKIKLYVQDNLFRIPANIFESSVDKENAYSLIQEQLKSTKSEEKMKIETKEVIINLDNLSLTYFVRKNIFKLVMNLLIFLVIVGIEVNDIDDFLLEIAISSLWVFVVFILWEQRKLKKIKKETKNNKYYYIITGQ</sequence>
<comment type="caution">
    <text evidence="2">The sequence shown here is derived from an EMBL/GenBank/DDBJ whole genome shotgun (WGS) entry which is preliminary data.</text>
</comment>
<accession>A0A4R8HAE1</accession>
<keyword evidence="1" id="KW-1133">Transmembrane helix</keyword>
<evidence type="ECO:0000313" key="2">
    <source>
        <dbReference type="EMBL" id="TDX53263.1"/>
    </source>
</evidence>
<keyword evidence="1" id="KW-0812">Transmembrane</keyword>
<evidence type="ECO:0000313" key="3">
    <source>
        <dbReference type="Proteomes" id="UP000295832"/>
    </source>
</evidence>